<dbReference type="InterPro" id="IPR043128">
    <property type="entry name" value="Rev_trsase/Diguanyl_cyclase"/>
</dbReference>
<dbReference type="FunFam" id="3.30.70.270:FF:000023">
    <property type="entry name" value="Pol"/>
    <property type="match status" value="1"/>
</dbReference>
<dbReference type="GO" id="GO:0004519">
    <property type="term" value="F:endonuclease activity"/>
    <property type="evidence" value="ECO:0007669"/>
    <property type="project" value="UniProtKB-KW"/>
</dbReference>
<dbReference type="Gene3D" id="1.10.340.70">
    <property type="match status" value="1"/>
</dbReference>
<feature type="domain" description="Integrase catalytic" evidence="12">
    <location>
        <begin position="1011"/>
        <end position="1122"/>
    </location>
</feature>
<dbReference type="CDD" id="cd09274">
    <property type="entry name" value="RNase_HI_RT_Ty3"/>
    <property type="match status" value="1"/>
</dbReference>
<dbReference type="InterPro" id="IPR041577">
    <property type="entry name" value="RT_RNaseH_2"/>
</dbReference>
<dbReference type="Pfam" id="PF17921">
    <property type="entry name" value="Integrase_H2C2"/>
    <property type="match status" value="1"/>
</dbReference>
<keyword evidence="2" id="KW-0548">Nucleotidyltransferase</keyword>
<evidence type="ECO:0000259" key="9">
    <source>
        <dbReference type="PROSITE" id="PS50158"/>
    </source>
</evidence>
<dbReference type="SUPFAM" id="SSF56672">
    <property type="entry name" value="DNA/RNA polymerases"/>
    <property type="match status" value="1"/>
</dbReference>
<dbReference type="EMBL" id="JBAMIC010000001">
    <property type="protein sequence ID" value="KAK7114571.1"/>
    <property type="molecule type" value="Genomic_DNA"/>
</dbReference>
<feature type="region of interest" description="Disordered" evidence="8">
    <location>
        <begin position="1255"/>
        <end position="1291"/>
    </location>
</feature>
<dbReference type="Gene3D" id="2.40.70.10">
    <property type="entry name" value="Acid Proteases"/>
    <property type="match status" value="1"/>
</dbReference>
<evidence type="ECO:0000256" key="7">
    <source>
        <dbReference type="PROSITE-ProRule" id="PRU00047"/>
    </source>
</evidence>
<dbReference type="Pfam" id="PF17919">
    <property type="entry name" value="RT_RNaseH_2"/>
    <property type="match status" value="1"/>
</dbReference>
<keyword evidence="7" id="KW-0862">Zinc</keyword>
<feature type="compositionally biased region" description="Basic residues" evidence="8">
    <location>
        <begin position="186"/>
        <end position="199"/>
    </location>
</feature>
<feature type="compositionally biased region" description="Polar residues" evidence="8">
    <location>
        <begin position="169"/>
        <end position="182"/>
    </location>
</feature>
<keyword evidence="7" id="KW-0479">Metal-binding</keyword>
<keyword evidence="1" id="KW-0808">Transferase</keyword>
<dbReference type="InterPro" id="IPR050951">
    <property type="entry name" value="Retrovirus_Pol_polyprotein"/>
</dbReference>
<keyword evidence="6" id="KW-0511">Multifunctional enzyme</keyword>
<dbReference type="InterPro" id="IPR036397">
    <property type="entry name" value="RNaseH_sf"/>
</dbReference>
<dbReference type="SUPFAM" id="SSF53098">
    <property type="entry name" value="Ribonuclease H-like"/>
    <property type="match status" value="1"/>
</dbReference>
<evidence type="ECO:0000313" key="13">
    <source>
        <dbReference type="EMBL" id="KAK7114571.1"/>
    </source>
</evidence>
<evidence type="ECO:0000259" key="12">
    <source>
        <dbReference type="PROSITE" id="PS50994"/>
    </source>
</evidence>
<dbReference type="Pfam" id="PF13650">
    <property type="entry name" value="Asp_protease_2"/>
    <property type="match status" value="1"/>
</dbReference>
<reference evidence="13 14" key="1">
    <citation type="submission" date="2024-02" db="EMBL/GenBank/DDBJ databases">
        <title>Chromosome-scale genome assembly of the rough periwinkle Littorina saxatilis.</title>
        <authorList>
            <person name="De Jode A."/>
            <person name="Faria R."/>
            <person name="Formenti G."/>
            <person name="Sims Y."/>
            <person name="Smith T.P."/>
            <person name="Tracey A."/>
            <person name="Wood J.M.D."/>
            <person name="Zagrodzka Z.B."/>
            <person name="Johannesson K."/>
            <person name="Butlin R.K."/>
            <person name="Leder E.H."/>
        </authorList>
    </citation>
    <scope>NUCLEOTIDE SEQUENCE [LARGE SCALE GENOMIC DNA]</scope>
    <source>
        <strain evidence="13">Snail1</strain>
        <tissue evidence="13">Muscle</tissue>
    </source>
</reference>
<dbReference type="Gene3D" id="3.30.420.10">
    <property type="entry name" value="Ribonuclease H-like superfamily/Ribonuclease H"/>
    <property type="match status" value="1"/>
</dbReference>
<dbReference type="InterPro" id="IPR041588">
    <property type="entry name" value="Integrase_H2C2"/>
</dbReference>
<proteinExistence type="predicted"/>
<dbReference type="GO" id="GO:0006508">
    <property type="term" value="P:proteolysis"/>
    <property type="evidence" value="ECO:0007669"/>
    <property type="project" value="InterPro"/>
</dbReference>
<dbReference type="Proteomes" id="UP001374579">
    <property type="component" value="Unassembled WGS sequence"/>
</dbReference>
<feature type="compositionally biased region" description="Basic and acidic residues" evidence="8">
    <location>
        <begin position="242"/>
        <end position="256"/>
    </location>
</feature>
<evidence type="ECO:0000256" key="1">
    <source>
        <dbReference type="ARBA" id="ARBA00022679"/>
    </source>
</evidence>
<dbReference type="PROSITE" id="PS50175">
    <property type="entry name" value="ASP_PROT_RETROV"/>
    <property type="match status" value="1"/>
</dbReference>
<evidence type="ECO:0000256" key="8">
    <source>
        <dbReference type="SAM" id="MobiDB-lite"/>
    </source>
</evidence>
<keyword evidence="5" id="KW-0378">Hydrolase</keyword>
<dbReference type="InterPro" id="IPR012337">
    <property type="entry name" value="RNaseH-like_sf"/>
</dbReference>
<evidence type="ECO:0000313" key="14">
    <source>
        <dbReference type="Proteomes" id="UP001374579"/>
    </source>
</evidence>
<protein>
    <recommendedName>
        <fullName evidence="15">Endonuclease</fullName>
    </recommendedName>
</protein>
<comment type="caution">
    <text evidence="13">The sequence shown here is derived from an EMBL/GenBank/DDBJ whole genome shotgun (WGS) entry which is preliminary data.</text>
</comment>
<dbReference type="FunFam" id="1.10.340.70:FF:000003">
    <property type="entry name" value="Protein CBG25708"/>
    <property type="match status" value="1"/>
</dbReference>
<dbReference type="PROSITE" id="PS50158">
    <property type="entry name" value="ZF_CCHC"/>
    <property type="match status" value="1"/>
</dbReference>
<dbReference type="InterPro" id="IPR001995">
    <property type="entry name" value="Peptidase_A2_cat"/>
</dbReference>
<evidence type="ECO:0000256" key="4">
    <source>
        <dbReference type="ARBA" id="ARBA00022759"/>
    </source>
</evidence>
<evidence type="ECO:0008006" key="15">
    <source>
        <dbReference type="Google" id="ProtNLM"/>
    </source>
</evidence>
<keyword evidence="14" id="KW-1185">Reference proteome</keyword>
<dbReference type="InterPro" id="IPR001878">
    <property type="entry name" value="Znf_CCHC"/>
</dbReference>
<accession>A0AAN9GNR1</accession>
<dbReference type="InterPro" id="IPR021109">
    <property type="entry name" value="Peptidase_aspartic_dom_sf"/>
</dbReference>
<keyword evidence="3" id="KW-0540">Nuclease</keyword>
<feature type="domain" description="Reverse transcriptase" evidence="11">
    <location>
        <begin position="462"/>
        <end position="639"/>
    </location>
</feature>
<dbReference type="Pfam" id="PF00665">
    <property type="entry name" value="rve"/>
    <property type="match status" value="1"/>
</dbReference>
<dbReference type="PROSITE" id="PS50994">
    <property type="entry name" value="INTEGRASE"/>
    <property type="match status" value="1"/>
</dbReference>
<feature type="domain" description="CCHC-type" evidence="9">
    <location>
        <begin position="266"/>
        <end position="281"/>
    </location>
</feature>
<evidence type="ECO:0000256" key="5">
    <source>
        <dbReference type="ARBA" id="ARBA00022801"/>
    </source>
</evidence>
<dbReference type="GO" id="GO:0008270">
    <property type="term" value="F:zinc ion binding"/>
    <property type="evidence" value="ECO:0007669"/>
    <property type="project" value="UniProtKB-KW"/>
</dbReference>
<dbReference type="GO" id="GO:0003676">
    <property type="term" value="F:nucleic acid binding"/>
    <property type="evidence" value="ECO:0007669"/>
    <property type="project" value="InterPro"/>
</dbReference>
<keyword evidence="7" id="KW-0863">Zinc-finger</keyword>
<dbReference type="PANTHER" id="PTHR37984:SF5">
    <property type="entry name" value="PROTEIN NYNRIN-LIKE"/>
    <property type="match status" value="1"/>
</dbReference>
<gene>
    <name evidence="13" type="ORF">V1264_000615</name>
</gene>
<dbReference type="InterPro" id="IPR000477">
    <property type="entry name" value="RT_dom"/>
</dbReference>
<keyword evidence="4" id="KW-0255">Endonuclease</keyword>
<feature type="compositionally biased region" description="Basic and acidic residues" evidence="8">
    <location>
        <begin position="1269"/>
        <end position="1291"/>
    </location>
</feature>
<evidence type="ECO:0000259" key="11">
    <source>
        <dbReference type="PROSITE" id="PS50878"/>
    </source>
</evidence>
<dbReference type="Gene3D" id="3.10.10.10">
    <property type="entry name" value="HIV Type 1 Reverse Transcriptase, subunit A, domain 1"/>
    <property type="match status" value="1"/>
</dbReference>
<sequence>MAFKPPANFNFREPANWPQWRGTFQRFRSASELFKKDEEVQVSSLIYSMGSDAERIFECFELAPADAKKFDVVLEKYNQYFLPQKNVIHERATFHKRNQREDESIEEYVRQLYELSENCEFADKENTIRDRLVLGIRDPEVSEKLQLESTLTLPKAVQIARQNELIKSQIQEQRGQGKTSVDSVRGRSRFRSGKFRQHTRGGQNSLTGEQRHMRGSQKVSNDAQSARNPRGRSFSQFSQHSDGQECGKCGRDHPKDGQCPARGQQCRRCKRKGHFARMCRSVREVETEHEEDEFFVDSVIADNSKPWTTVLKIKDIDVQFKIDTGADLTIINEKTFDRFKNKPKLSATRVQLSSPGGRLSTKGEFFAKTNLKGQTFKFRVIVVRNSLGNNLLSRNAAEKMGLVKRLEEIHADVFGKTGLLKTEPVKINMKPGTQPYCVTTARRVPFPLQKKVKAELERMQAAGIIKEVKETTDWCAPMVPVVKPNGSVRICVDFKRLNEGVKRPHCMLPNLDDIAPKMVGSKFFTTLDASSGFFQIPLQEDSSLLTTFMTPFGRFAFQRVPMGISLGPECFQTKMKETLEGLEGCDAIMDDTIIFGRTEEEHDRRLDAVLKRIEERGLKLNREKCKFKETEVKYFGHIISEHGVRPDPEKVKAITDMQPPSSLTELRTVCGMFNYLSKFVPGLATDLKPITDLMKADTAWAWRDEQQKAFEVVKKKISSTSALEFYHPNRKTVVSADSSSYGMGATLMQWKGGQLVPIAYASRTLTDAERRYAQIEKECLASTWACKKFAKYLIGLDSFDLLTDHKSLVPLMTSKDLDRAPVRCQRLLLRLMRFNAKVQHVPGKNLVIADALSRSPLTVTNEDKDLSEVVSAYVDFVEESWPIAESRLDVLRAATVHDAELQQVIQYVCNGWPPSVSANLQAYQQVQGELSLIRGLLVCGKRVVIPVSERPDLLKKLHESHQGLHKCRERAQMSVWWPGLSRDLKTFIENCSECRQHRPSQRSEPLKPTVLPERPWQQLGMDLLSFEGKDYMVVVDYYSRWLKILRLTSTTSAAVIAKLRSIFMTHGFPEVVKSDNGTQFQSKEFRDFAKEFDFRTSTSSPVFPQANGEAESGVKIAKKILRQSSPDIALLNYRATPHSSTGVSPSQALMGRQLRTRLPVLPEVLVPRPVSDADIRQADQQAKDNYKFSYDKRHGATPLSKLVPGDQVLVKTGAESTWKKKETVVAADADNRTYLINSPSTGILRRNRKHLQQIPSPRHDIIPVSPEHSTAESDSKDITSSSDSKDIGDSKDINRRVTRAVGGYTAAKPLRYREEEVCAAIV</sequence>
<name>A0AAN9GNR1_9CAEN</name>
<dbReference type="FunFam" id="3.30.420.10:FF:000063">
    <property type="entry name" value="Retrovirus-related Pol polyprotein from transposon 297-like Protein"/>
    <property type="match status" value="1"/>
</dbReference>
<organism evidence="13 14">
    <name type="scientific">Littorina saxatilis</name>
    <dbReference type="NCBI Taxonomy" id="31220"/>
    <lineage>
        <taxon>Eukaryota</taxon>
        <taxon>Metazoa</taxon>
        <taxon>Spiralia</taxon>
        <taxon>Lophotrochozoa</taxon>
        <taxon>Mollusca</taxon>
        <taxon>Gastropoda</taxon>
        <taxon>Caenogastropoda</taxon>
        <taxon>Littorinimorpha</taxon>
        <taxon>Littorinoidea</taxon>
        <taxon>Littorinidae</taxon>
        <taxon>Littorina</taxon>
    </lineage>
</organism>
<dbReference type="Pfam" id="PF00078">
    <property type="entry name" value="RVT_1"/>
    <property type="match status" value="1"/>
</dbReference>
<evidence type="ECO:0000256" key="3">
    <source>
        <dbReference type="ARBA" id="ARBA00022722"/>
    </source>
</evidence>
<evidence type="ECO:0000256" key="6">
    <source>
        <dbReference type="ARBA" id="ARBA00023268"/>
    </source>
</evidence>
<feature type="domain" description="Peptidase A2" evidence="10">
    <location>
        <begin position="318"/>
        <end position="396"/>
    </location>
</feature>
<dbReference type="PANTHER" id="PTHR37984">
    <property type="entry name" value="PROTEIN CBG26694"/>
    <property type="match status" value="1"/>
</dbReference>
<dbReference type="SUPFAM" id="SSF50630">
    <property type="entry name" value="Acid proteases"/>
    <property type="match status" value="1"/>
</dbReference>
<dbReference type="InterPro" id="IPR043502">
    <property type="entry name" value="DNA/RNA_pol_sf"/>
</dbReference>
<dbReference type="CDD" id="cd01647">
    <property type="entry name" value="RT_LTR"/>
    <property type="match status" value="1"/>
</dbReference>
<dbReference type="GO" id="GO:0004190">
    <property type="term" value="F:aspartic-type endopeptidase activity"/>
    <property type="evidence" value="ECO:0007669"/>
    <property type="project" value="InterPro"/>
</dbReference>
<feature type="compositionally biased region" description="Polar residues" evidence="8">
    <location>
        <begin position="217"/>
        <end position="241"/>
    </location>
</feature>
<dbReference type="GO" id="GO:0016779">
    <property type="term" value="F:nucleotidyltransferase activity"/>
    <property type="evidence" value="ECO:0007669"/>
    <property type="project" value="UniProtKB-KW"/>
</dbReference>
<evidence type="ECO:0000256" key="2">
    <source>
        <dbReference type="ARBA" id="ARBA00022695"/>
    </source>
</evidence>
<dbReference type="PROSITE" id="PS50878">
    <property type="entry name" value="RT_POL"/>
    <property type="match status" value="1"/>
</dbReference>
<dbReference type="InterPro" id="IPR001584">
    <property type="entry name" value="Integrase_cat-core"/>
</dbReference>
<feature type="region of interest" description="Disordered" evidence="8">
    <location>
        <begin position="169"/>
        <end position="262"/>
    </location>
</feature>
<dbReference type="GO" id="GO:0015074">
    <property type="term" value="P:DNA integration"/>
    <property type="evidence" value="ECO:0007669"/>
    <property type="project" value="InterPro"/>
</dbReference>
<evidence type="ECO:0000259" key="10">
    <source>
        <dbReference type="PROSITE" id="PS50175"/>
    </source>
</evidence>
<dbReference type="Gene3D" id="3.30.70.270">
    <property type="match status" value="2"/>
</dbReference>